<comment type="caution">
    <text evidence="1">The sequence shown here is derived from an EMBL/GenBank/DDBJ whole genome shotgun (WGS) entry which is preliminary data.</text>
</comment>
<keyword evidence="2" id="KW-1185">Reference proteome</keyword>
<dbReference type="Proteomes" id="UP000887116">
    <property type="component" value="Unassembled WGS sequence"/>
</dbReference>
<evidence type="ECO:0000313" key="1">
    <source>
        <dbReference type="EMBL" id="GFR14431.1"/>
    </source>
</evidence>
<proteinExistence type="predicted"/>
<gene>
    <name evidence="1" type="primary">NCL1_11512</name>
    <name evidence="1" type="ORF">TNCT_624731</name>
</gene>
<organism evidence="1 2">
    <name type="scientific">Trichonephila clavata</name>
    <name type="common">Joro spider</name>
    <name type="synonym">Nephila clavata</name>
    <dbReference type="NCBI Taxonomy" id="2740835"/>
    <lineage>
        <taxon>Eukaryota</taxon>
        <taxon>Metazoa</taxon>
        <taxon>Ecdysozoa</taxon>
        <taxon>Arthropoda</taxon>
        <taxon>Chelicerata</taxon>
        <taxon>Arachnida</taxon>
        <taxon>Araneae</taxon>
        <taxon>Araneomorphae</taxon>
        <taxon>Entelegynae</taxon>
        <taxon>Araneoidea</taxon>
        <taxon>Nephilidae</taxon>
        <taxon>Trichonephila</taxon>
    </lineage>
</organism>
<accession>A0A8X6GZH2</accession>
<dbReference type="EMBL" id="BMAO01027084">
    <property type="protein sequence ID" value="GFR14431.1"/>
    <property type="molecule type" value="Genomic_DNA"/>
</dbReference>
<protein>
    <submittedName>
        <fullName evidence="1">Jhamt</fullName>
    </submittedName>
</protein>
<reference evidence="1" key="1">
    <citation type="submission" date="2020-07" db="EMBL/GenBank/DDBJ databases">
        <title>Multicomponent nature underlies the extraordinary mechanical properties of spider dragline silk.</title>
        <authorList>
            <person name="Kono N."/>
            <person name="Nakamura H."/>
            <person name="Mori M."/>
            <person name="Yoshida Y."/>
            <person name="Ohtoshi R."/>
            <person name="Malay A.D."/>
            <person name="Moran D.A.P."/>
            <person name="Tomita M."/>
            <person name="Numata K."/>
            <person name="Arakawa K."/>
        </authorList>
    </citation>
    <scope>NUCLEOTIDE SEQUENCE</scope>
</reference>
<sequence length="96" mass="11109">MLEKIGFKHVRAVEEERRVPFNTDAPYEDTYFGRLEIMHQISPEGTEEFKEEALQLYERTFGRYEGKLCLITVELNLLGVKPKGRSDSKTKKTAVA</sequence>
<dbReference type="AlphaFoldDB" id="A0A8X6GZH2"/>
<evidence type="ECO:0000313" key="2">
    <source>
        <dbReference type="Proteomes" id="UP000887116"/>
    </source>
</evidence>
<name>A0A8X6GZH2_TRICU</name>